<evidence type="ECO:0000313" key="3">
    <source>
        <dbReference type="Proteomes" id="UP000032611"/>
    </source>
</evidence>
<organism evidence="2 3">
    <name type="scientific">Martelella endophytica</name>
    <dbReference type="NCBI Taxonomy" id="1486262"/>
    <lineage>
        <taxon>Bacteria</taxon>
        <taxon>Pseudomonadati</taxon>
        <taxon>Pseudomonadota</taxon>
        <taxon>Alphaproteobacteria</taxon>
        <taxon>Hyphomicrobiales</taxon>
        <taxon>Aurantimonadaceae</taxon>
        <taxon>Martelella</taxon>
    </lineage>
</organism>
<dbReference type="HOGENOM" id="CLU_140176_9_5_5"/>
<dbReference type="Gene3D" id="1.10.10.10">
    <property type="entry name" value="Winged helix-like DNA-binding domain superfamily/Winged helix DNA-binding domain"/>
    <property type="match status" value="1"/>
</dbReference>
<gene>
    <name evidence="2" type="ORF">TM49_11950</name>
</gene>
<keyword evidence="3" id="KW-1185">Reference proteome</keyword>
<dbReference type="SUPFAM" id="SSF46955">
    <property type="entry name" value="Putative DNA-binding domain"/>
    <property type="match status" value="1"/>
</dbReference>
<accession>A0A0D5LVV0</accession>
<dbReference type="EMBL" id="CP010803">
    <property type="protein sequence ID" value="AJY48156.1"/>
    <property type="molecule type" value="Genomic_DNA"/>
</dbReference>
<dbReference type="Pfam" id="PF12728">
    <property type="entry name" value="HTH_17"/>
    <property type="match status" value="1"/>
</dbReference>
<dbReference type="KEGG" id="mey:TM49_11950"/>
<dbReference type="PATRIC" id="fig|1486262.3.peg.2470"/>
<dbReference type="InterPro" id="IPR009061">
    <property type="entry name" value="DNA-bd_dom_put_sf"/>
</dbReference>
<name>A0A0D5LVV0_MAREN</name>
<dbReference type="AlphaFoldDB" id="A0A0D5LVV0"/>
<feature type="domain" description="Helix-turn-helix" evidence="1">
    <location>
        <begin position="7"/>
        <end position="51"/>
    </location>
</feature>
<protein>
    <recommendedName>
        <fullName evidence="1">Helix-turn-helix domain-containing protein</fullName>
    </recommendedName>
</protein>
<evidence type="ECO:0000259" key="1">
    <source>
        <dbReference type="Pfam" id="PF12728"/>
    </source>
</evidence>
<dbReference type="InterPro" id="IPR041657">
    <property type="entry name" value="HTH_17"/>
</dbReference>
<reference evidence="2 3" key="1">
    <citation type="journal article" date="2015" name="Genome Announc.">
        <title>Complete genome sequence of Martelella endophytica YC6887, which has antifungal activity associated with a halophyte.</title>
        <authorList>
            <person name="Khan A."/>
            <person name="Khan H."/>
            <person name="Chung E.J."/>
            <person name="Hossain M.T."/>
            <person name="Chung Y.R."/>
        </authorList>
    </citation>
    <scope>NUCLEOTIDE SEQUENCE [LARGE SCALE GENOMIC DNA]</scope>
    <source>
        <strain evidence="2">YC6887</strain>
    </source>
</reference>
<dbReference type="InterPro" id="IPR036388">
    <property type="entry name" value="WH-like_DNA-bd_sf"/>
</dbReference>
<evidence type="ECO:0000313" key="2">
    <source>
        <dbReference type="EMBL" id="AJY48156.1"/>
    </source>
</evidence>
<sequence length="60" mass="6699">MMTETLTCELLSVSARTLQAWRLRGGGPPFVKIGKSVRYKRRDITAWLSANTLTSTSQRG</sequence>
<dbReference type="STRING" id="1486262.TM49_11950"/>
<dbReference type="Proteomes" id="UP000032611">
    <property type="component" value="Chromosome"/>
</dbReference>
<proteinExistence type="predicted"/>